<name>A0ABX7G0U3_9GAMM</name>
<evidence type="ECO:0000256" key="4">
    <source>
        <dbReference type="ARBA" id="ARBA00023163"/>
    </source>
</evidence>
<dbReference type="Gene3D" id="3.40.190.10">
    <property type="entry name" value="Periplasmic binding protein-like II"/>
    <property type="match status" value="2"/>
</dbReference>
<reference evidence="6 7" key="1">
    <citation type="journal article" date="2012" name="Antonie Van Leeuwenhoek">
        <title>Shewanella litorisediminis sp. nov., a gammaproteobacterium isolated from a tidal flat sediment.</title>
        <authorList>
            <person name="Lee M.H."/>
            <person name="Yoon J.H."/>
        </authorList>
    </citation>
    <scope>NUCLEOTIDE SEQUENCE [LARGE SCALE GENOMIC DNA]</scope>
    <source>
        <strain evidence="6 7">SMK1-12</strain>
    </source>
</reference>
<keyword evidence="3" id="KW-0238">DNA-binding</keyword>
<dbReference type="Gene3D" id="1.10.10.10">
    <property type="entry name" value="Winged helix-like DNA-binding domain superfamily/Winged helix DNA-binding domain"/>
    <property type="match status" value="1"/>
</dbReference>
<keyword evidence="7" id="KW-1185">Reference proteome</keyword>
<evidence type="ECO:0000256" key="1">
    <source>
        <dbReference type="ARBA" id="ARBA00009437"/>
    </source>
</evidence>
<dbReference type="Pfam" id="PF00126">
    <property type="entry name" value="HTH_1"/>
    <property type="match status" value="1"/>
</dbReference>
<keyword evidence="2" id="KW-0805">Transcription regulation</keyword>
<evidence type="ECO:0000259" key="5">
    <source>
        <dbReference type="PROSITE" id="PS50931"/>
    </source>
</evidence>
<dbReference type="SUPFAM" id="SSF46785">
    <property type="entry name" value="Winged helix' DNA-binding domain"/>
    <property type="match status" value="1"/>
</dbReference>
<dbReference type="InterPro" id="IPR036390">
    <property type="entry name" value="WH_DNA-bd_sf"/>
</dbReference>
<dbReference type="PROSITE" id="PS50931">
    <property type="entry name" value="HTH_LYSR"/>
    <property type="match status" value="1"/>
</dbReference>
<feature type="domain" description="HTH lysR-type" evidence="5">
    <location>
        <begin position="18"/>
        <end position="75"/>
    </location>
</feature>
<proteinExistence type="inferred from homology"/>
<dbReference type="InterPro" id="IPR000847">
    <property type="entry name" value="LysR_HTH_N"/>
</dbReference>
<dbReference type="RefSeq" id="WP_203324645.1">
    <property type="nucleotide sequence ID" value="NZ_CP069213.1"/>
</dbReference>
<evidence type="ECO:0000256" key="3">
    <source>
        <dbReference type="ARBA" id="ARBA00023125"/>
    </source>
</evidence>
<dbReference type="PRINTS" id="PR00039">
    <property type="entry name" value="HTHLYSR"/>
</dbReference>
<dbReference type="InterPro" id="IPR036388">
    <property type="entry name" value="WH-like_DNA-bd_sf"/>
</dbReference>
<evidence type="ECO:0000313" key="6">
    <source>
        <dbReference type="EMBL" id="QRH00947.1"/>
    </source>
</evidence>
<gene>
    <name evidence="6" type="ORF">JQC75_13895</name>
</gene>
<dbReference type="Pfam" id="PF03466">
    <property type="entry name" value="LysR_substrate"/>
    <property type="match status" value="1"/>
</dbReference>
<protein>
    <submittedName>
        <fullName evidence="6">LysR family transcriptional regulator</fullName>
    </submittedName>
</protein>
<organism evidence="6 7">
    <name type="scientific">Shewanella litorisediminis</name>
    <dbReference type="NCBI Taxonomy" id="1173586"/>
    <lineage>
        <taxon>Bacteria</taxon>
        <taxon>Pseudomonadati</taxon>
        <taxon>Pseudomonadota</taxon>
        <taxon>Gammaproteobacteria</taxon>
        <taxon>Alteromonadales</taxon>
        <taxon>Shewanellaceae</taxon>
        <taxon>Shewanella</taxon>
    </lineage>
</organism>
<dbReference type="Proteomes" id="UP000596252">
    <property type="component" value="Chromosome"/>
</dbReference>
<dbReference type="PANTHER" id="PTHR30579">
    <property type="entry name" value="TRANSCRIPTIONAL REGULATOR"/>
    <property type="match status" value="1"/>
</dbReference>
<dbReference type="SUPFAM" id="SSF53850">
    <property type="entry name" value="Periplasmic binding protein-like II"/>
    <property type="match status" value="1"/>
</dbReference>
<dbReference type="PANTHER" id="PTHR30579:SF7">
    <property type="entry name" value="HTH-TYPE TRANSCRIPTIONAL REGULATOR LRHA-RELATED"/>
    <property type="match status" value="1"/>
</dbReference>
<sequence>MSSPSLGTGQVFPQQALLDPVLLRAFVAVADSGSFTRAAAATHLTQSTVSQQVKRLEQQLGCELLSRKGRYAMPTVDGERLLGYARQILALMAEAGMAPERPPLLRLAVAEDFAGNTLMPILMKLRTRYPNVKLEVQSGLSKPLYQAFQEGMVDVALIKQRPGEHPAKACWPEALSWLAAANWQPEKAGKPLPLVAFPAGGLYRNEMAQLLDEAGIPWRLVYSSNSLEGVLCAVAAGLGVSLLPSRFIRAGEHKEIASLPQATAMELALHLAGSPGAELQCLADEIGAYCDRLSSGSSSLSSPSTSA</sequence>
<keyword evidence="4" id="KW-0804">Transcription</keyword>
<evidence type="ECO:0000256" key="2">
    <source>
        <dbReference type="ARBA" id="ARBA00023015"/>
    </source>
</evidence>
<evidence type="ECO:0000313" key="7">
    <source>
        <dbReference type="Proteomes" id="UP000596252"/>
    </source>
</evidence>
<dbReference type="InterPro" id="IPR050176">
    <property type="entry name" value="LTTR"/>
</dbReference>
<comment type="similarity">
    <text evidence="1">Belongs to the LysR transcriptional regulatory family.</text>
</comment>
<dbReference type="InterPro" id="IPR005119">
    <property type="entry name" value="LysR_subst-bd"/>
</dbReference>
<accession>A0ABX7G0U3</accession>
<dbReference type="EMBL" id="CP069213">
    <property type="protein sequence ID" value="QRH00947.1"/>
    <property type="molecule type" value="Genomic_DNA"/>
</dbReference>